<dbReference type="Pfam" id="PF07287">
    <property type="entry name" value="AtuA"/>
    <property type="match status" value="1"/>
</dbReference>
<protein>
    <submittedName>
        <fullName evidence="3">DUF1446 domain-containing protein</fullName>
    </submittedName>
</protein>
<dbReference type="PANTHER" id="PTHR47708:SF2">
    <property type="entry name" value="SI:CH73-132F6.5"/>
    <property type="match status" value="1"/>
</dbReference>
<name>A0A520MGX9_9GAMM</name>
<feature type="domain" description="AtuA-like ferredoxin-fold" evidence="2">
    <location>
        <begin position="488"/>
        <end position="594"/>
    </location>
</feature>
<dbReference type="EMBL" id="SHBP01000004">
    <property type="protein sequence ID" value="RZO20441.1"/>
    <property type="molecule type" value="Genomic_DNA"/>
</dbReference>
<dbReference type="PANTHER" id="PTHR47708">
    <property type="match status" value="1"/>
</dbReference>
<comment type="caution">
    <text evidence="3">The sequence shown here is derived from an EMBL/GenBank/DDBJ whole genome shotgun (WGS) entry which is preliminary data.</text>
</comment>
<reference evidence="3 4" key="1">
    <citation type="submission" date="2019-02" db="EMBL/GenBank/DDBJ databases">
        <title>Prokaryotic population dynamics and viral predation in marine succession experiment using metagenomics: the confinement effect.</title>
        <authorList>
            <person name="Haro-Moreno J.M."/>
            <person name="Rodriguez-Valera F."/>
            <person name="Lopez-Perez M."/>
        </authorList>
    </citation>
    <scope>NUCLEOTIDE SEQUENCE [LARGE SCALE GENOMIC DNA]</scope>
    <source>
        <strain evidence="3">MED-G170</strain>
    </source>
</reference>
<dbReference type="Proteomes" id="UP000315889">
    <property type="component" value="Unassembled WGS sequence"/>
</dbReference>
<evidence type="ECO:0000313" key="4">
    <source>
        <dbReference type="Proteomes" id="UP000315889"/>
    </source>
</evidence>
<dbReference type="AlphaFoldDB" id="A0A520MGX9"/>
<evidence type="ECO:0000259" key="2">
    <source>
        <dbReference type="Pfam" id="PF23544"/>
    </source>
</evidence>
<proteinExistence type="predicted"/>
<sequence>MSGETIRIAGASGFWGDAARSTPQLLKDEDVDFIVYDYLAEITMSIMARARAKNPDNGYALDFVSAVMKPNLTEIARQSVRIVSNAGGVNPRACADALRSVIADLNLDLKVACVLGDDMIGQRDEIAAQGHKEMFSGDEFPDVSKVASINAYLGAFPVARALQEGADIVITGRSVDSAVTLGACIDAFGWGRGDLNQLAMGSLAGHILECGPQATGGNFTDWELSNNLENIGYPVAEIRQDGSFLCSKPKGTGGLVSVGTIAEQMVYEIGDPQAYILPDVVCDFSEVELTQIGKDLVEVKGATGLPAPDSYKVCCTYADEFRGGTTMTFYGFDADKKAHKLADAIFAASRSTLKKKGMSDYSETSVELIGAESQYGINAAVASCRELSMKIAVKHSDPAGIGILLKECVGLGLATPPGLSGFQGGRPKPSPVVRLFSFVQPKGRARIQIEIDGTYIECPDSEGTTLVREDIIRPAEPQLPEDAEMVEVPLIKLAWGRSGDKGDKANVGIIARQPEFLPYIYAALSEEIVAQRFSHFLPEDAPNHSACYVERYLMPGCNGINFLLHQVLGGGGMASIRNDAQGKGFGQLMLDASIPVSAEIADKISQ</sequence>
<organism evidence="3 4">
    <name type="scientific">SAR92 clade bacterium</name>
    <dbReference type="NCBI Taxonomy" id="2315479"/>
    <lineage>
        <taxon>Bacteria</taxon>
        <taxon>Pseudomonadati</taxon>
        <taxon>Pseudomonadota</taxon>
        <taxon>Gammaproteobacteria</taxon>
        <taxon>Cellvibrionales</taxon>
        <taxon>Porticoccaceae</taxon>
        <taxon>SAR92 clade</taxon>
    </lineage>
</organism>
<dbReference type="InterPro" id="IPR056362">
    <property type="entry name" value="AtuA-like_ferredoxin_dom"/>
</dbReference>
<dbReference type="InterPro" id="IPR010839">
    <property type="entry name" value="AtuA_N"/>
</dbReference>
<evidence type="ECO:0000313" key="3">
    <source>
        <dbReference type="EMBL" id="RZO20441.1"/>
    </source>
</evidence>
<gene>
    <name evidence="3" type="ORF">EVB03_04050</name>
</gene>
<accession>A0A520MGX9</accession>
<evidence type="ECO:0000259" key="1">
    <source>
        <dbReference type="Pfam" id="PF07287"/>
    </source>
</evidence>
<dbReference type="Pfam" id="PF23544">
    <property type="entry name" value="AtuA_ferredoxin"/>
    <property type="match status" value="1"/>
</dbReference>
<feature type="domain" description="Acyclic terpene utilisation N-terminal" evidence="1">
    <location>
        <begin position="6"/>
        <end position="449"/>
    </location>
</feature>